<feature type="region of interest" description="Disordered" evidence="1">
    <location>
        <begin position="127"/>
        <end position="152"/>
    </location>
</feature>
<keyword evidence="4" id="KW-1185">Reference proteome</keyword>
<feature type="compositionally biased region" description="Low complexity" evidence="1">
    <location>
        <begin position="131"/>
        <end position="148"/>
    </location>
</feature>
<evidence type="ECO:0000256" key="1">
    <source>
        <dbReference type="SAM" id="MobiDB-lite"/>
    </source>
</evidence>
<dbReference type="InterPro" id="IPR013087">
    <property type="entry name" value="Znf_C2H2_type"/>
</dbReference>
<dbReference type="OrthoDB" id="10018191at2759"/>
<dbReference type="Proteomes" id="UP001049176">
    <property type="component" value="Chromosome 9"/>
</dbReference>
<dbReference type="SMART" id="SM00355">
    <property type="entry name" value="ZnF_C2H2"/>
    <property type="match status" value="2"/>
</dbReference>
<evidence type="ECO:0000313" key="3">
    <source>
        <dbReference type="EMBL" id="KAG7087276.1"/>
    </source>
</evidence>
<dbReference type="RefSeq" id="XP_043003747.1">
    <property type="nucleotide sequence ID" value="XM_043158400.1"/>
</dbReference>
<evidence type="ECO:0000313" key="4">
    <source>
        <dbReference type="Proteomes" id="UP001049176"/>
    </source>
</evidence>
<accession>A0A9P7RQ65</accession>
<gene>
    <name evidence="3" type="ORF">E1B28_013254</name>
</gene>
<dbReference type="AlphaFoldDB" id="A0A9P7RQ65"/>
<dbReference type="KEGG" id="more:E1B28_013254"/>
<comment type="caution">
    <text evidence="3">The sequence shown here is derived from an EMBL/GenBank/DDBJ whole genome shotgun (WGS) entry which is preliminary data.</text>
</comment>
<dbReference type="Gene3D" id="3.30.160.60">
    <property type="entry name" value="Classic Zinc Finger"/>
    <property type="match status" value="1"/>
</dbReference>
<evidence type="ECO:0000259" key="2">
    <source>
        <dbReference type="SMART" id="SM00355"/>
    </source>
</evidence>
<reference evidence="3" key="1">
    <citation type="journal article" date="2021" name="Genome Biol. Evol.">
        <title>The assembled and annotated genome of the fairy-ring fungus Marasmius oreades.</title>
        <authorList>
            <person name="Hiltunen M."/>
            <person name="Ament-Velasquez S.L."/>
            <person name="Johannesson H."/>
        </authorList>
    </citation>
    <scope>NUCLEOTIDE SEQUENCE</scope>
    <source>
        <strain evidence="3">03SP1</strain>
    </source>
</reference>
<dbReference type="GeneID" id="66082329"/>
<sequence length="267" mass="29979">MFDSSTAPSVFQDLQYSAASSPATDSTASTVAGDDFNEHDKDSFSSFLHDADRVNLLREYFWASPQAPAIRPIDTLLSSDGPGSAPWDNEEWDDYLEFEPQFALESPNSLPLPPMWRNIAQVNGTPKVVQSNTPESHPSSPESSTDSSGNRYNPYSRLLNVNKHGANSQNNYFTCQCGQLSSPDYILNHLRSPPHNITWDTNERKAPCPWEGCNCSYTTLYRLTLHIREKHWGVTYPCEWCHGVFNKTGKLHNHLLVCAANPKNKKV</sequence>
<organism evidence="3 4">
    <name type="scientific">Marasmius oreades</name>
    <name type="common">fairy-ring Marasmius</name>
    <dbReference type="NCBI Taxonomy" id="181124"/>
    <lineage>
        <taxon>Eukaryota</taxon>
        <taxon>Fungi</taxon>
        <taxon>Dikarya</taxon>
        <taxon>Basidiomycota</taxon>
        <taxon>Agaricomycotina</taxon>
        <taxon>Agaricomycetes</taxon>
        <taxon>Agaricomycetidae</taxon>
        <taxon>Agaricales</taxon>
        <taxon>Marasmiineae</taxon>
        <taxon>Marasmiaceae</taxon>
        <taxon>Marasmius</taxon>
    </lineage>
</organism>
<protein>
    <recommendedName>
        <fullName evidence="2">C2H2-type domain-containing protein</fullName>
    </recommendedName>
</protein>
<feature type="domain" description="C2H2-type" evidence="2">
    <location>
        <begin position="236"/>
        <end position="256"/>
    </location>
</feature>
<name>A0A9P7RQ65_9AGAR</name>
<dbReference type="EMBL" id="CM032189">
    <property type="protein sequence ID" value="KAG7087276.1"/>
    <property type="molecule type" value="Genomic_DNA"/>
</dbReference>
<proteinExistence type="predicted"/>
<feature type="domain" description="C2H2-type" evidence="2">
    <location>
        <begin position="206"/>
        <end position="231"/>
    </location>
</feature>